<accession>A0AA89BYK3</accession>
<dbReference type="Proteomes" id="UP001186944">
    <property type="component" value="Unassembled WGS sequence"/>
</dbReference>
<evidence type="ECO:0000256" key="1">
    <source>
        <dbReference type="SAM" id="MobiDB-lite"/>
    </source>
</evidence>
<evidence type="ECO:0000259" key="2">
    <source>
        <dbReference type="Pfam" id="PF03174"/>
    </source>
</evidence>
<reference evidence="3" key="1">
    <citation type="submission" date="2019-08" db="EMBL/GenBank/DDBJ databases">
        <title>The improved chromosome-level genome for the pearl oyster Pinctada fucata martensii using PacBio sequencing and Hi-C.</title>
        <authorList>
            <person name="Zheng Z."/>
        </authorList>
    </citation>
    <scope>NUCLEOTIDE SEQUENCE</scope>
    <source>
        <strain evidence="3">ZZ-2019</strain>
        <tissue evidence="3">Adductor muscle</tissue>
    </source>
</reference>
<feature type="compositionally biased region" description="Polar residues" evidence="1">
    <location>
        <begin position="182"/>
        <end position="206"/>
    </location>
</feature>
<feature type="domain" description="Chitobiase C-terminal" evidence="2">
    <location>
        <begin position="63"/>
        <end position="145"/>
    </location>
</feature>
<evidence type="ECO:0000313" key="4">
    <source>
        <dbReference type="Proteomes" id="UP001186944"/>
    </source>
</evidence>
<gene>
    <name evidence="3" type="ORF">FSP39_003646</name>
</gene>
<protein>
    <recommendedName>
        <fullName evidence="2">Chitobiase C-terminal domain-containing protein</fullName>
    </recommendedName>
</protein>
<evidence type="ECO:0000313" key="3">
    <source>
        <dbReference type="EMBL" id="KAK3101445.1"/>
    </source>
</evidence>
<comment type="caution">
    <text evidence="3">The sequence shown here is derived from an EMBL/GenBank/DDBJ whole genome shotgun (WGS) entry which is preliminary data.</text>
</comment>
<sequence>MKSICLDFYFPRLIAFAERAWHNASWEKSFKTRQNVNEDYPVPDYKSRDADWARVASIIGHRELKRLEAYGVNPRIPPPGARNMTYVKDNITKNVLHTDVAYPGLVPQVSGGKNKWADIKPATDITKLNMQTLIFRTRNAANSRYSVEDKYVLEQPKNVLERLVEAGLINAPSGMGIPPGFETSTSTQKKSAGTGNPSSSSQTNTG</sequence>
<dbReference type="SUPFAM" id="SSF81296">
    <property type="entry name" value="E set domains"/>
    <property type="match status" value="1"/>
</dbReference>
<dbReference type="EMBL" id="VSWD01000005">
    <property type="protein sequence ID" value="KAK3101445.1"/>
    <property type="molecule type" value="Genomic_DNA"/>
</dbReference>
<keyword evidence="4" id="KW-1185">Reference proteome</keyword>
<dbReference type="InterPro" id="IPR014756">
    <property type="entry name" value="Ig_E-set"/>
</dbReference>
<organism evidence="3 4">
    <name type="scientific">Pinctada imbricata</name>
    <name type="common">Atlantic pearl-oyster</name>
    <name type="synonym">Pinctada martensii</name>
    <dbReference type="NCBI Taxonomy" id="66713"/>
    <lineage>
        <taxon>Eukaryota</taxon>
        <taxon>Metazoa</taxon>
        <taxon>Spiralia</taxon>
        <taxon>Lophotrochozoa</taxon>
        <taxon>Mollusca</taxon>
        <taxon>Bivalvia</taxon>
        <taxon>Autobranchia</taxon>
        <taxon>Pteriomorphia</taxon>
        <taxon>Pterioida</taxon>
        <taxon>Pterioidea</taxon>
        <taxon>Pteriidae</taxon>
        <taxon>Pinctada</taxon>
    </lineage>
</organism>
<dbReference type="Gene3D" id="3.20.20.80">
    <property type="entry name" value="Glycosidases"/>
    <property type="match status" value="1"/>
</dbReference>
<dbReference type="AlphaFoldDB" id="A0AA89BYK3"/>
<feature type="region of interest" description="Disordered" evidence="1">
    <location>
        <begin position="171"/>
        <end position="206"/>
    </location>
</feature>
<proteinExistence type="predicted"/>
<dbReference type="InterPro" id="IPR004867">
    <property type="entry name" value="CHB_C_dom"/>
</dbReference>
<name>A0AA89BYK3_PINIB</name>
<dbReference type="Pfam" id="PF03174">
    <property type="entry name" value="CHB_HEX_C"/>
    <property type="match status" value="1"/>
</dbReference>